<dbReference type="CDD" id="cd05380">
    <property type="entry name" value="CAP_euk"/>
    <property type="match status" value="1"/>
</dbReference>
<keyword evidence="7" id="KW-1185">Reference proteome</keyword>
<dbReference type="Gene3D" id="3.40.33.10">
    <property type="entry name" value="CAP"/>
    <property type="match status" value="1"/>
</dbReference>
<feature type="compositionally biased region" description="Basic and acidic residues" evidence="3">
    <location>
        <begin position="315"/>
        <end position="325"/>
    </location>
</feature>
<accession>A0ABD2P7W0</accession>
<dbReference type="Proteomes" id="UP001516400">
    <property type="component" value="Unassembled WGS sequence"/>
</dbReference>
<evidence type="ECO:0000256" key="3">
    <source>
        <dbReference type="SAM" id="MobiDB-lite"/>
    </source>
</evidence>
<comment type="caution">
    <text evidence="6">The sequence shown here is derived from an EMBL/GenBank/DDBJ whole genome shotgun (WGS) entry which is preliminary data.</text>
</comment>
<feature type="region of interest" description="Disordered" evidence="3">
    <location>
        <begin position="283"/>
        <end position="343"/>
    </location>
</feature>
<comment type="subcellular location">
    <subcellularLocation>
        <location evidence="1">Secreted</location>
    </subcellularLocation>
</comment>
<organism evidence="6 7">
    <name type="scientific">Cryptolaemus montrouzieri</name>
    <dbReference type="NCBI Taxonomy" id="559131"/>
    <lineage>
        <taxon>Eukaryota</taxon>
        <taxon>Metazoa</taxon>
        <taxon>Ecdysozoa</taxon>
        <taxon>Arthropoda</taxon>
        <taxon>Hexapoda</taxon>
        <taxon>Insecta</taxon>
        <taxon>Pterygota</taxon>
        <taxon>Neoptera</taxon>
        <taxon>Endopterygota</taxon>
        <taxon>Coleoptera</taxon>
        <taxon>Polyphaga</taxon>
        <taxon>Cucujiformia</taxon>
        <taxon>Coccinelloidea</taxon>
        <taxon>Coccinellidae</taxon>
        <taxon>Scymninae</taxon>
        <taxon>Scymnini</taxon>
        <taxon>Cryptolaemus</taxon>
    </lineage>
</organism>
<evidence type="ECO:0000259" key="5">
    <source>
        <dbReference type="SMART" id="SM00198"/>
    </source>
</evidence>
<dbReference type="InterPro" id="IPR014044">
    <property type="entry name" value="CAP_dom"/>
</dbReference>
<dbReference type="EMBL" id="JABFTP020000185">
    <property type="protein sequence ID" value="KAL3287024.1"/>
    <property type="molecule type" value="Genomic_DNA"/>
</dbReference>
<keyword evidence="4" id="KW-0732">Signal</keyword>
<dbReference type="Pfam" id="PF00188">
    <property type="entry name" value="CAP"/>
    <property type="match status" value="1"/>
</dbReference>
<feature type="domain" description="SCP" evidence="5">
    <location>
        <begin position="63"/>
        <end position="233"/>
    </location>
</feature>
<dbReference type="InterPro" id="IPR002413">
    <property type="entry name" value="V5_allergen-like"/>
</dbReference>
<dbReference type="GO" id="GO:0005576">
    <property type="term" value="C:extracellular region"/>
    <property type="evidence" value="ECO:0007669"/>
    <property type="project" value="UniProtKB-SubCell"/>
</dbReference>
<protein>
    <recommendedName>
        <fullName evidence="5">SCP domain-containing protein</fullName>
    </recommendedName>
</protein>
<gene>
    <name evidence="6" type="ORF">HHI36_001510</name>
</gene>
<name>A0ABD2P7W0_9CUCU</name>
<dbReference type="SUPFAM" id="SSF55797">
    <property type="entry name" value="PR-1-like"/>
    <property type="match status" value="1"/>
</dbReference>
<keyword evidence="2" id="KW-0964">Secreted</keyword>
<feature type="signal peptide" evidence="4">
    <location>
        <begin position="1"/>
        <end position="21"/>
    </location>
</feature>
<dbReference type="AlphaFoldDB" id="A0ABD2P7W0"/>
<dbReference type="InterPro" id="IPR035940">
    <property type="entry name" value="CAP_sf"/>
</dbReference>
<sequence length="376" mass="42691">MSKYTLLFFNYLVLLFHFCSSDLSDFCKIDCAAGGTSFIHTVCKRKYECGVESDCQEIQSNYEFREYILRSHNELRNLVANGSNIKKYNHFKNTGAKNMNALNYDLELEYIARCWVNTCVRSDHDECRDVDRFYVGQNIYWGQRSDIIRTMTQTSVTAWFDEIKFITDEDWIRKYPGKSGDNPFPIDGNKRGHVTQLMWADTKYLGCSRVRFKKNDRQGTLICNYGPSGNMIGLPIYKLAENEHDIASECEVKNEDFPALCGEIEPVPDAEYTAVSSITDDAGIQGSRNKMSSDDGLLDYGPMEPLEPENLPDQSSHKDSSHTGLDDMNGGVTLPTREATSHRSSGNVKIHSIFSITHLSVMCSIFQVIDLENINV</sequence>
<dbReference type="PRINTS" id="PR00837">
    <property type="entry name" value="V5TPXLIKE"/>
</dbReference>
<evidence type="ECO:0000256" key="4">
    <source>
        <dbReference type="SAM" id="SignalP"/>
    </source>
</evidence>
<reference evidence="6 7" key="1">
    <citation type="journal article" date="2021" name="BMC Biol.">
        <title>Horizontally acquired antibacterial genes associated with adaptive radiation of ladybird beetles.</title>
        <authorList>
            <person name="Li H.S."/>
            <person name="Tang X.F."/>
            <person name="Huang Y.H."/>
            <person name="Xu Z.Y."/>
            <person name="Chen M.L."/>
            <person name="Du X.Y."/>
            <person name="Qiu B.Y."/>
            <person name="Chen P.T."/>
            <person name="Zhang W."/>
            <person name="Slipinski A."/>
            <person name="Escalona H.E."/>
            <person name="Waterhouse R.M."/>
            <person name="Zwick A."/>
            <person name="Pang H."/>
        </authorList>
    </citation>
    <scope>NUCLEOTIDE SEQUENCE [LARGE SCALE GENOMIC DNA]</scope>
    <source>
        <strain evidence="6">SYSU2018</strain>
    </source>
</reference>
<dbReference type="PANTHER" id="PTHR10334">
    <property type="entry name" value="CYSTEINE-RICH SECRETORY PROTEIN-RELATED"/>
    <property type="match status" value="1"/>
</dbReference>
<evidence type="ECO:0000256" key="2">
    <source>
        <dbReference type="ARBA" id="ARBA00022525"/>
    </source>
</evidence>
<proteinExistence type="predicted"/>
<dbReference type="InterPro" id="IPR001283">
    <property type="entry name" value="CRISP-related"/>
</dbReference>
<feature type="chain" id="PRO_5044752917" description="SCP domain-containing protein" evidence="4">
    <location>
        <begin position="22"/>
        <end position="376"/>
    </location>
</feature>
<evidence type="ECO:0000256" key="1">
    <source>
        <dbReference type="ARBA" id="ARBA00004613"/>
    </source>
</evidence>
<evidence type="ECO:0000313" key="6">
    <source>
        <dbReference type="EMBL" id="KAL3287024.1"/>
    </source>
</evidence>
<evidence type="ECO:0000313" key="7">
    <source>
        <dbReference type="Proteomes" id="UP001516400"/>
    </source>
</evidence>
<dbReference type="PRINTS" id="PR00838">
    <property type="entry name" value="V5ALLERGEN"/>
</dbReference>
<dbReference type="SMART" id="SM00198">
    <property type="entry name" value="SCP"/>
    <property type="match status" value="1"/>
</dbReference>